<evidence type="ECO:0000313" key="3">
    <source>
        <dbReference type="EMBL" id="PLS03626.1"/>
    </source>
</evidence>
<gene>
    <name evidence="3" type="ORF">CUU63_21415</name>
    <name evidence="2" type="ORF">MOF03_05200</name>
</gene>
<feature type="transmembrane region" description="Helical" evidence="1">
    <location>
        <begin position="6"/>
        <end position="23"/>
    </location>
</feature>
<protein>
    <submittedName>
        <fullName evidence="3">DUF948 domain-containing protein</fullName>
    </submittedName>
</protein>
<dbReference type="PANTHER" id="PTHR40070:SF1">
    <property type="entry name" value="UPF0478 PROTEIN YTXG"/>
    <property type="match status" value="1"/>
</dbReference>
<comment type="caution">
    <text evidence="3">The sequence shown here is derived from an EMBL/GenBank/DDBJ whole genome shotgun (WGS) entry which is preliminary data.</text>
</comment>
<dbReference type="Proteomes" id="UP000234803">
    <property type="component" value="Unassembled WGS sequence"/>
</dbReference>
<name>A0A9Q2QVX8_9BACI</name>
<accession>A0A9Q2QVX8</accession>
<organism evidence="3 4">
    <name type="scientific">Bacillus halotolerans</name>
    <dbReference type="NCBI Taxonomy" id="260554"/>
    <lineage>
        <taxon>Bacteria</taxon>
        <taxon>Bacillati</taxon>
        <taxon>Bacillota</taxon>
        <taxon>Bacilli</taxon>
        <taxon>Bacillales</taxon>
        <taxon>Bacillaceae</taxon>
        <taxon>Bacillus</taxon>
    </lineage>
</organism>
<sequence>MVIVYISIAVIAISIIYLGINVIQNKKKIDPAMKELTAVTQSMQKQVEMVKTEAQQLSQKQKMIQYDVEMKKTALQQTAAEVKEAPQAVKEVWHAGHLNRG</sequence>
<dbReference type="KEGG" id="bht:DIC78_21400"/>
<dbReference type="InterPro" id="IPR009293">
    <property type="entry name" value="UPF0478"/>
</dbReference>
<keyword evidence="1" id="KW-1133">Transmembrane helix</keyword>
<reference evidence="2" key="2">
    <citation type="submission" date="2022-02" db="EMBL/GenBank/DDBJ databases">
        <title>Crop Bioprotection Bacillus Genome Sequencing.</title>
        <authorList>
            <person name="Dunlap C."/>
        </authorList>
    </citation>
    <scope>NUCLEOTIDE SEQUENCE</scope>
    <source>
        <strain evidence="2">EC49O2N-C10</strain>
    </source>
</reference>
<dbReference type="Proteomes" id="UP001073053">
    <property type="component" value="Unassembled WGS sequence"/>
</dbReference>
<evidence type="ECO:0000313" key="2">
    <source>
        <dbReference type="EMBL" id="MCY9184061.1"/>
    </source>
</evidence>
<proteinExistence type="predicted"/>
<dbReference type="AlphaFoldDB" id="A0A9Q2QVX8"/>
<dbReference type="EMBL" id="PGUV01000022">
    <property type="protein sequence ID" value="PLS03626.1"/>
    <property type="molecule type" value="Genomic_DNA"/>
</dbReference>
<dbReference type="Pfam" id="PF06103">
    <property type="entry name" value="DUF948"/>
    <property type="match status" value="1"/>
</dbReference>
<dbReference type="EMBL" id="JALAWA010000003">
    <property type="protein sequence ID" value="MCY9184061.1"/>
    <property type="molecule type" value="Genomic_DNA"/>
</dbReference>
<evidence type="ECO:0000313" key="4">
    <source>
        <dbReference type="Proteomes" id="UP000234803"/>
    </source>
</evidence>
<dbReference type="RefSeq" id="WP_059336520.1">
    <property type="nucleotide sequence ID" value="NZ_CP029364.1"/>
</dbReference>
<keyword evidence="1" id="KW-0812">Transmembrane</keyword>
<evidence type="ECO:0000256" key="1">
    <source>
        <dbReference type="SAM" id="Phobius"/>
    </source>
</evidence>
<reference evidence="3 4" key="1">
    <citation type="submission" date="2017-12" db="EMBL/GenBank/DDBJ databases">
        <title>Comparative Functional Genomics of Dry Heat Resistant strains isolated from the Viking Spacecraft.</title>
        <authorList>
            <person name="Seuylemezian A."/>
            <person name="Cooper K."/>
            <person name="Vaishampayan P."/>
        </authorList>
    </citation>
    <scope>NUCLEOTIDE SEQUENCE [LARGE SCALE GENOMIC DNA]</scope>
    <source>
        <strain evidence="3 4">V48-19</strain>
    </source>
</reference>
<dbReference type="GeneID" id="50137483"/>
<keyword evidence="1" id="KW-0472">Membrane</keyword>
<dbReference type="PANTHER" id="PTHR40070">
    <property type="entry name" value="UPF0478 PROTEIN YTXG"/>
    <property type="match status" value="1"/>
</dbReference>